<name>A0A174TIE9_9BACE</name>
<dbReference type="RefSeq" id="WP_055256226.1">
    <property type="nucleotide sequence ID" value="NZ_CZBL01000006.1"/>
</dbReference>
<feature type="domain" description="Lipocalin-like" evidence="3">
    <location>
        <begin position="40"/>
        <end position="162"/>
    </location>
</feature>
<evidence type="ECO:0000256" key="1">
    <source>
        <dbReference type="SAM" id="SignalP"/>
    </source>
</evidence>
<dbReference type="EMBL" id="CZBL01000006">
    <property type="protein sequence ID" value="CUQ07160.1"/>
    <property type="molecule type" value="Genomic_DNA"/>
</dbReference>
<dbReference type="PROSITE" id="PS51257">
    <property type="entry name" value="PROKAR_LIPOPROTEIN"/>
    <property type="match status" value="1"/>
</dbReference>
<dbReference type="Proteomes" id="UP000095725">
    <property type="component" value="Unassembled WGS sequence"/>
</dbReference>
<feature type="signal peptide" evidence="1">
    <location>
        <begin position="1"/>
        <end position="23"/>
    </location>
</feature>
<dbReference type="InterPro" id="IPR025112">
    <property type="entry name" value="PCMD"/>
</dbReference>
<protein>
    <submittedName>
        <fullName evidence="4">Putative lipoprotein</fullName>
    </submittedName>
</protein>
<evidence type="ECO:0000259" key="2">
    <source>
        <dbReference type="Pfam" id="PF13201"/>
    </source>
</evidence>
<dbReference type="AlphaFoldDB" id="A0A174TIE9"/>
<keyword evidence="1" id="KW-0732">Signal</keyword>
<organism evidence="4 5">
    <name type="scientific">Bacteroides caccae</name>
    <dbReference type="NCBI Taxonomy" id="47678"/>
    <lineage>
        <taxon>Bacteria</taxon>
        <taxon>Pseudomonadati</taxon>
        <taxon>Bacteroidota</taxon>
        <taxon>Bacteroidia</taxon>
        <taxon>Bacteroidales</taxon>
        <taxon>Bacteroidaceae</taxon>
        <taxon>Bacteroides</taxon>
    </lineage>
</organism>
<reference evidence="4 5" key="1">
    <citation type="submission" date="2015-09" db="EMBL/GenBank/DDBJ databases">
        <authorList>
            <consortium name="Pathogen Informatics"/>
        </authorList>
    </citation>
    <scope>NUCLEOTIDE SEQUENCE [LARGE SCALE GENOMIC DNA]</scope>
    <source>
        <strain evidence="4 5">2789STDY5834946</strain>
    </source>
</reference>
<dbReference type="Gene3D" id="2.40.128.350">
    <property type="match status" value="1"/>
</dbReference>
<accession>A0A174TIE9</accession>
<gene>
    <name evidence="4" type="ORF">ERS852558_01730</name>
</gene>
<dbReference type="Pfam" id="PF13201">
    <property type="entry name" value="PCMD"/>
    <property type="match status" value="1"/>
</dbReference>
<proteinExistence type="predicted"/>
<dbReference type="Pfam" id="PF13944">
    <property type="entry name" value="Calycin_like"/>
    <property type="match status" value="1"/>
</dbReference>
<sequence>MNKRLFYYLFAVLCTVTLFTSCSDDDGDDTPTVIPIEQEIAGDYKGTMDVYYVGVPDPIASGLSQKVYVTKASDTAVKLELRDFVFFLGSEELNLGTIAVENCPVTVEGTSYKFSGNQKMTLLVGDCDVAVSGTIGSGNLAMIVDVKVGGGTLQVKVDYKGTKLAGTESTEAKILSFTFDKSVEANAVVFSEPIVNEEDGTIVFEVLKDVTTDDLKKLVPTIEVSAKATVTPASGATVDFSSNKAIFTVVAEDGSSKIYTASISGRAFVVSYDFEEWDPVTHKPMLGNEGTFTTPTGWCTSNYGIVEMGMFKPMLGVSGWLVTEESEGHNGKSALLRTINSKGGVGGLIPTITTGSLFLGTWSTNAGNTLNSTKFGNQFNNSLGRPVAVKGWYKYESGKDFYTCESDATDKATIDVSKGEYADQYSIKVSLYTTEEYDETGFSDYLTGESGDNNFYTSSRVVAKGGVEGGSTDGQWKEFTITLDYGDAEFDINQKYRFAIVCSSSKEGDKFWGAPESKLWVDDIEVIYKK</sequence>
<dbReference type="InterPro" id="IPR024311">
    <property type="entry name" value="Lipocalin-like"/>
</dbReference>
<evidence type="ECO:0000313" key="4">
    <source>
        <dbReference type="EMBL" id="CUQ07160.1"/>
    </source>
</evidence>
<dbReference type="Gene3D" id="2.60.120.890">
    <property type="entry name" value="BT2081, beta-jelly-roll domain"/>
    <property type="match status" value="1"/>
</dbReference>
<dbReference type="Gene3D" id="2.60.40.2340">
    <property type="match status" value="1"/>
</dbReference>
<feature type="domain" description="Putative carbohydrate metabolism" evidence="2">
    <location>
        <begin position="274"/>
        <end position="527"/>
    </location>
</feature>
<evidence type="ECO:0000259" key="3">
    <source>
        <dbReference type="Pfam" id="PF13944"/>
    </source>
</evidence>
<feature type="chain" id="PRO_5008034007" evidence="1">
    <location>
        <begin position="24"/>
        <end position="530"/>
    </location>
</feature>
<dbReference type="InterPro" id="IPR038653">
    <property type="entry name" value="Put_CMD_sf"/>
</dbReference>
<keyword evidence="4" id="KW-0449">Lipoprotein</keyword>
<evidence type="ECO:0000313" key="5">
    <source>
        <dbReference type="Proteomes" id="UP000095725"/>
    </source>
</evidence>